<evidence type="ECO:0000313" key="2">
    <source>
        <dbReference type="Proteomes" id="UP000095237"/>
    </source>
</evidence>
<dbReference type="Proteomes" id="UP000095237">
    <property type="component" value="Unassembled WGS sequence"/>
</dbReference>
<dbReference type="Pfam" id="PF13507">
    <property type="entry name" value="GATase_5"/>
    <property type="match status" value="1"/>
</dbReference>
<dbReference type="EMBL" id="LNVX01000020">
    <property type="protein sequence ID" value="OEG71892.1"/>
    <property type="molecule type" value="Genomic_DNA"/>
</dbReference>
<protein>
    <recommendedName>
        <fullName evidence="3">Phosphoribosylformylglycinamidine synthase</fullName>
    </recommendedName>
</protein>
<proteinExistence type="predicted"/>
<evidence type="ECO:0000313" key="1">
    <source>
        <dbReference type="EMBL" id="OEG71892.1"/>
    </source>
</evidence>
<dbReference type="AlphaFoldDB" id="A0A1E5IN82"/>
<comment type="caution">
    <text evidence="1">The sequence shown here is derived from an EMBL/GenBank/DDBJ whole genome shotgun (WGS) entry which is preliminary data.</text>
</comment>
<sequence length="63" mass="7070">MKKIKALILRAAGINCDCETQAAFELSGAIAERIHVNALIEKKDEILSMIFWFFPVDFLTATI</sequence>
<accession>A0A1E5IN82</accession>
<keyword evidence="2" id="KW-1185">Reference proteome</keyword>
<reference evidence="1 2" key="1">
    <citation type="submission" date="2015-11" db="EMBL/GenBank/DDBJ databases">
        <title>Evidence for parallel genomic evolution in an endosymbiosis of termite gut flagellates.</title>
        <authorList>
            <person name="Zheng H."/>
        </authorList>
    </citation>
    <scope>NUCLEOTIDE SEQUENCE [LARGE SCALE GENOMIC DNA]</scope>
    <source>
        <strain evidence="1 2">CET450</strain>
    </source>
</reference>
<dbReference type="Gene3D" id="3.40.50.880">
    <property type="match status" value="1"/>
</dbReference>
<evidence type="ECO:0008006" key="3">
    <source>
        <dbReference type="Google" id="ProtNLM"/>
    </source>
</evidence>
<name>A0A1E5IN82_ENDTX</name>
<organism evidence="1 2">
    <name type="scientific">Endomicrobium trichonymphae</name>
    <dbReference type="NCBI Taxonomy" id="1408204"/>
    <lineage>
        <taxon>Bacteria</taxon>
        <taxon>Pseudomonadati</taxon>
        <taxon>Elusimicrobiota</taxon>
        <taxon>Endomicrobiia</taxon>
        <taxon>Endomicrobiales</taxon>
        <taxon>Endomicrobiaceae</taxon>
        <taxon>Candidatus Endomicrobiellum</taxon>
    </lineage>
</organism>
<dbReference type="SUPFAM" id="SSF52317">
    <property type="entry name" value="Class I glutamine amidotransferase-like"/>
    <property type="match status" value="1"/>
</dbReference>
<gene>
    <name evidence="1" type="ORF">ATZ36_12055</name>
</gene>
<dbReference type="InterPro" id="IPR029062">
    <property type="entry name" value="Class_I_gatase-like"/>
</dbReference>